<proteinExistence type="predicted"/>
<keyword evidence="2" id="KW-1185">Reference proteome</keyword>
<evidence type="ECO:0000313" key="1">
    <source>
        <dbReference type="EMBL" id="KRZ57919.1"/>
    </source>
</evidence>
<reference evidence="1 2" key="1">
    <citation type="submission" date="2015-05" db="EMBL/GenBank/DDBJ databases">
        <title>Evolution of Trichinella species and genotypes.</title>
        <authorList>
            <person name="Korhonen P.K."/>
            <person name="Edoardo P."/>
            <person name="Giuseppe L.R."/>
            <person name="Gasser R.B."/>
        </authorList>
    </citation>
    <scope>NUCLEOTIDE SEQUENCE [LARGE SCALE GENOMIC DNA]</scope>
    <source>
        <strain evidence="1">ISS10</strain>
    </source>
</reference>
<name>A0A0V1LEG1_9BILA</name>
<dbReference type="EMBL" id="JYDW01000066">
    <property type="protein sequence ID" value="KRZ57919.1"/>
    <property type="molecule type" value="Genomic_DNA"/>
</dbReference>
<accession>A0A0V1LEG1</accession>
<gene>
    <name evidence="1" type="ORF">T02_5038</name>
</gene>
<sequence>MLKDIRVEIQWIVALIGVKNQRIQQREKKKNGIAIAQHTVTDFRHGIGGIRRYIYSELSLSVAIDLLPDHRPHDVDADDVLESVVVQRIRPRTATLFQNSST</sequence>
<comment type="caution">
    <text evidence="1">The sequence shown here is derived from an EMBL/GenBank/DDBJ whole genome shotgun (WGS) entry which is preliminary data.</text>
</comment>
<dbReference type="AlphaFoldDB" id="A0A0V1LEG1"/>
<protein>
    <submittedName>
        <fullName evidence="1">Uncharacterized protein</fullName>
    </submittedName>
</protein>
<dbReference type="Proteomes" id="UP000054721">
    <property type="component" value="Unassembled WGS sequence"/>
</dbReference>
<evidence type="ECO:0000313" key="2">
    <source>
        <dbReference type="Proteomes" id="UP000054721"/>
    </source>
</evidence>
<organism evidence="1 2">
    <name type="scientific">Trichinella nativa</name>
    <dbReference type="NCBI Taxonomy" id="6335"/>
    <lineage>
        <taxon>Eukaryota</taxon>
        <taxon>Metazoa</taxon>
        <taxon>Ecdysozoa</taxon>
        <taxon>Nematoda</taxon>
        <taxon>Enoplea</taxon>
        <taxon>Dorylaimia</taxon>
        <taxon>Trichinellida</taxon>
        <taxon>Trichinellidae</taxon>
        <taxon>Trichinella</taxon>
    </lineage>
</organism>
<dbReference type="OrthoDB" id="10560570at2759"/>